<dbReference type="SMART" id="SM00530">
    <property type="entry name" value="HTH_XRE"/>
    <property type="match status" value="1"/>
</dbReference>
<dbReference type="InterPro" id="IPR001387">
    <property type="entry name" value="Cro/C1-type_HTH"/>
</dbReference>
<reference evidence="2" key="1">
    <citation type="journal article" date="2021" name="Proc. Natl. Acad. Sci. U.S.A.">
        <title>A Catalog of Tens of Thousands of Viruses from Human Metagenomes Reveals Hidden Associations with Chronic Diseases.</title>
        <authorList>
            <person name="Tisza M.J."/>
            <person name="Buck C.B."/>
        </authorList>
    </citation>
    <scope>NUCLEOTIDE SEQUENCE</scope>
    <source>
        <strain evidence="2">Ctxdc10</strain>
    </source>
</reference>
<accession>A0A8S5TS94</accession>
<dbReference type="InterPro" id="IPR010982">
    <property type="entry name" value="Lambda_DNA-bd_dom_sf"/>
</dbReference>
<dbReference type="EMBL" id="BK015918">
    <property type="protein sequence ID" value="DAF85078.1"/>
    <property type="molecule type" value="Genomic_DNA"/>
</dbReference>
<proteinExistence type="predicted"/>
<dbReference type="SUPFAM" id="SSF47413">
    <property type="entry name" value="lambda repressor-like DNA-binding domains"/>
    <property type="match status" value="1"/>
</dbReference>
<dbReference type="GO" id="GO:0003677">
    <property type="term" value="F:DNA binding"/>
    <property type="evidence" value="ECO:0007669"/>
    <property type="project" value="InterPro"/>
</dbReference>
<dbReference type="PROSITE" id="PS50943">
    <property type="entry name" value="HTH_CROC1"/>
    <property type="match status" value="1"/>
</dbReference>
<dbReference type="CDD" id="cd00093">
    <property type="entry name" value="HTH_XRE"/>
    <property type="match status" value="1"/>
</dbReference>
<dbReference type="Gene3D" id="1.10.260.40">
    <property type="entry name" value="lambda repressor-like DNA-binding domains"/>
    <property type="match status" value="1"/>
</dbReference>
<dbReference type="Pfam" id="PF01381">
    <property type="entry name" value="HTH_3"/>
    <property type="match status" value="1"/>
</dbReference>
<organism evidence="2">
    <name type="scientific">Siphoviridae sp. ctxdc10</name>
    <dbReference type="NCBI Taxonomy" id="2825740"/>
    <lineage>
        <taxon>Viruses</taxon>
        <taxon>Duplodnaviria</taxon>
        <taxon>Heunggongvirae</taxon>
        <taxon>Uroviricota</taxon>
        <taxon>Caudoviricetes</taxon>
    </lineage>
</organism>
<protein>
    <submittedName>
        <fullName evidence="2">Helix-turn-helix domain protein</fullName>
    </submittedName>
</protein>
<evidence type="ECO:0000313" key="2">
    <source>
        <dbReference type="EMBL" id="DAF85078.1"/>
    </source>
</evidence>
<sequence>MTDYKYISEQLKEHFSSIGITQSEIAAKLGVSQQAVGAYLNGQPFGKKVAQKWSDLFGIQYSWLLTGEGTMLKENTPISEETTNLNITAMDLRNLLSAIEQHGNTLRMNQEELKKQGERLDRILDLVAPFKQSKVG</sequence>
<name>A0A8S5TS94_9CAUD</name>
<feature type="domain" description="HTH cro/C1-type" evidence="1">
    <location>
        <begin position="11"/>
        <end position="64"/>
    </location>
</feature>
<evidence type="ECO:0000259" key="1">
    <source>
        <dbReference type="PROSITE" id="PS50943"/>
    </source>
</evidence>